<reference evidence="5 7" key="1">
    <citation type="submission" date="2020-06" db="EMBL/GenBank/DDBJ databases">
        <title>Anoxygenic phototrophic Chloroflexota member uses a Type I reaction center.</title>
        <authorList>
            <person name="Tsuji J.M."/>
            <person name="Shaw N.A."/>
            <person name="Nagashima S."/>
            <person name="Venkiteswaran J."/>
            <person name="Schiff S.L."/>
            <person name="Hanada S."/>
            <person name="Tank M."/>
            <person name="Neufeld J.D."/>
        </authorList>
    </citation>
    <scope>NUCLEOTIDE SEQUENCE [LARGE SCALE GENOMIC DNA]</scope>
    <source>
        <strain evidence="5">L227-S17</strain>
    </source>
</reference>
<dbReference type="Proteomes" id="UP000521676">
    <property type="component" value="Unassembled WGS sequence"/>
</dbReference>
<evidence type="ECO:0000313" key="7">
    <source>
        <dbReference type="Proteomes" id="UP000521676"/>
    </source>
</evidence>
<reference evidence="6" key="2">
    <citation type="journal article" date="2024" name="Nature">
        <title>Anoxygenic phototroph of the Chloroflexota uses a type I reaction centre.</title>
        <authorList>
            <person name="Tsuji J.M."/>
            <person name="Shaw N.A."/>
            <person name="Nagashima S."/>
            <person name="Venkiteswaran J.J."/>
            <person name="Schiff S.L."/>
            <person name="Watanabe T."/>
            <person name="Fukui M."/>
            <person name="Hanada S."/>
            <person name="Tank M."/>
            <person name="Neufeld J.D."/>
        </authorList>
    </citation>
    <scope>NUCLEOTIDE SEQUENCE</scope>
    <source>
        <strain evidence="6">L227-S17</strain>
        <plasmid evidence="6 8">unnamed1</plasmid>
    </source>
</reference>
<evidence type="ECO:0000256" key="3">
    <source>
        <dbReference type="ARBA" id="ARBA00022840"/>
    </source>
</evidence>
<dbReference type="EMBL" id="JACATZ010000001">
    <property type="protein sequence ID" value="NWJ46864.1"/>
    <property type="molecule type" value="Genomic_DNA"/>
</dbReference>
<keyword evidence="2" id="KW-0547">Nucleotide-binding</keyword>
<dbReference type="AlphaFoldDB" id="A0A8T7M471"/>
<dbReference type="GO" id="GO:0016887">
    <property type="term" value="F:ATP hydrolysis activity"/>
    <property type="evidence" value="ECO:0007669"/>
    <property type="project" value="InterPro"/>
</dbReference>
<dbReference type="InterPro" id="IPR027417">
    <property type="entry name" value="P-loop_NTPase"/>
</dbReference>
<dbReference type="CDD" id="cd03293">
    <property type="entry name" value="ABC_NrtD_SsuB_transporters"/>
    <property type="match status" value="1"/>
</dbReference>
<keyword evidence="1" id="KW-0813">Transport</keyword>
<dbReference type="InterPro" id="IPR003593">
    <property type="entry name" value="AAA+_ATPase"/>
</dbReference>
<dbReference type="Proteomes" id="UP001431572">
    <property type="component" value="Plasmid unnamed1"/>
</dbReference>
<dbReference type="Gene3D" id="3.40.50.300">
    <property type="entry name" value="P-loop containing nucleotide triphosphate hydrolases"/>
    <property type="match status" value="1"/>
</dbReference>
<accession>A0A8T7M471</accession>
<dbReference type="InterPro" id="IPR050166">
    <property type="entry name" value="ABC_transporter_ATP-bind"/>
</dbReference>
<keyword evidence="6" id="KW-0614">Plasmid</keyword>
<evidence type="ECO:0000259" key="4">
    <source>
        <dbReference type="PROSITE" id="PS50893"/>
    </source>
</evidence>
<sequence>MSRIEQVFDSIPAEKSTTIKLPDWKIKVENLSKSFFSRNVHVSAIENANLEIGDGEFYCLVGPSGCGKTTLLRIISGLEKKTEGQLHIRTQTANQNGEERVKNRPLNSMVFQEQSVFPWMNVRDNISFGLKAQGYPRAIRYKIAEKYIEKLGLRGFGKALPYQLSGGMKQRVSVARAFATDPDILLMDEPFGALDEQTKMLLQEELLKIWEETRKTVIFVTHSIDEAIILADKIVVMSARPGRILKIIPVNFPRPRQIEAMRADPHFGEIFSEVWGLLRSEVIKAQKR</sequence>
<dbReference type="PROSITE" id="PS00211">
    <property type="entry name" value="ABC_TRANSPORTER_1"/>
    <property type="match status" value="1"/>
</dbReference>
<evidence type="ECO:0000313" key="5">
    <source>
        <dbReference type="EMBL" id="NWJ46864.1"/>
    </source>
</evidence>
<dbReference type="SMART" id="SM00382">
    <property type="entry name" value="AAA"/>
    <property type="match status" value="1"/>
</dbReference>
<dbReference type="Pfam" id="PF00005">
    <property type="entry name" value="ABC_tran"/>
    <property type="match status" value="1"/>
</dbReference>
<evidence type="ECO:0000313" key="8">
    <source>
        <dbReference type="Proteomes" id="UP001431572"/>
    </source>
</evidence>
<evidence type="ECO:0000313" key="6">
    <source>
        <dbReference type="EMBL" id="WJW70151.1"/>
    </source>
</evidence>
<proteinExistence type="predicted"/>
<dbReference type="PROSITE" id="PS50893">
    <property type="entry name" value="ABC_TRANSPORTER_2"/>
    <property type="match status" value="1"/>
</dbReference>
<protein>
    <submittedName>
        <fullName evidence="5">ABC transporter ATP-binding protein</fullName>
    </submittedName>
</protein>
<geneLocation type="plasmid" evidence="6 8">
    <name>unnamed1</name>
</geneLocation>
<dbReference type="InterPro" id="IPR017871">
    <property type="entry name" value="ABC_transporter-like_CS"/>
</dbReference>
<dbReference type="GO" id="GO:0005524">
    <property type="term" value="F:ATP binding"/>
    <property type="evidence" value="ECO:0007669"/>
    <property type="project" value="UniProtKB-KW"/>
</dbReference>
<dbReference type="EMBL" id="CP128401">
    <property type="protein sequence ID" value="WJW70151.1"/>
    <property type="molecule type" value="Genomic_DNA"/>
</dbReference>
<feature type="domain" description="ABC transporter" evidence="4">
    <location>
        <begin position="26"/>
        <end position="264"/>
    </location>
</feature>
<dbReference type="PANTHER" id="PTHR42788:SF13">
    <property type="entry name" value="ALIPHATIC SULFONATES IMPORT ATP-BINDING PROTEIN SSUB"/>
    <property type="match status" value="1"/>
</dbReference>
<dbReference type="RefSeq" id="WP_341472030.1">
    <property type="nucleotide sequence ID" value="NZ_CP128401.1"/>
</dbReference>
<keyword evidence="8" id="KW-1185">Reference proteome</keyword>
<gene>
    <name evidence="5" type="ORF">HXX08_13440</name>
    <name evidence="6" type="ORF">OZ401_004657</name>
</gene>
<dbReference type="SUPFAM" id="SSF52540">
    <property type="entry name" value="P-loop containing nucleoside triphosphate hydrolases"/>
    <property type="match status" value="1"/>
</dbReference>
<organism evidence="5 7">
    <name type="scientific">Candidatus Chlorohelix allophototropha</name>
    <dbReference type="NCBI Taxonomy" id="3003348"/>
    <lineage>
        <taxon>Bacteria</taxon>
        <taxon>Bacillati</taxon>
        <taxon>Chloroflexota</taxon>
        <taxon>Chloroflexia</taxon>
        <taxon>Candidatus Chloroheliales</taxon>
        <taxon>Candidatus Chloroheliaceae</taxon>
        <taxon>Candidatus Chlorohelix</taxon>
    </lineage>
</organism>
<keyword evidence="3 5" id="KW-0067">ATP-binding</keyword>
<name>A0A8T7M471_9CHLR</name>
<dbReference type="InterPro" id="IPR003439">
    <property type="entry name" value="ABC_transporter-like_ATP-bd"/>
</dbReference>
<evidence type="ECO:0000256" key="2">
    <source>
        <dbReference type="ARBA" id="ARBA00022741"/>
    </source>
</evidence>
<evidence type="ECO:0000256" key="1">
    <source>
        <dbReference type="ARBA" id="ARBA00022448"/>
    </source>
</evidence>
<dbReference type="PANTHER" id="PTHR42788">
    <property type="entry name" value="TAURINE IMPORT ATP-BINDING PROTEIN-RELATED"/>
    <property type="match status" value="1"/>
</dbReference>